<dbReference type="PANTHER" id="PTHR43499:SF1">
    <property type="entry name" value="ABC TRANSPORTER I FAMILY MEMBER 1"/>
    <property type="match status" value="1"/>
</dbReference>
<evidence type="ECO:0000313" key="9">
    <source>
        <dbReference type="Proteomes" id="UP001210865"/>
    </source>
</evidence>
<dbReference type="PROSITE" id="PS50893">
    <property type="entry name" value="ABC_TRANSPORTER_2"/>
    <property type="match status" value="1"/>
</dbReference>
<dbReference type="PANTHER" id="PTHR43499">
    <property type="entry name" value="ABC TRANSPORTER I FAMILY MEMBER 1"/>
    <property type="match status" value="1"/>
</dbReference>
<dbReference type="InterPro" id="IPR027417">
    <property type="entry name" value="P-loop_NTPase"/>
</dbReference>
<dbReference type="RefSeq" id="WP_270077599.1">
    <property type="nucleotide sequence ID" value="NZ_CP115174.1"/>
</dbReference>
<name>A0ABY7NN61_9SPHN</name>
<keyword evidence="5" id="KW-1278">Translocase</keyword>
<keyword evidence="2" id="KW-0547">Nucleotide-binding</keyword>
<dbReference type="Gene3D" id="3.40.50.300">
    <property type="entry name" value="P-loop containing nucleotide triphosphate hydrolases"/>
    <property type="match status" value="1"/>
</dbReference>
<dbReference type="EMBL" id="CP115174">
    <property type="protein sequence ID" value="WBO22962.1"/>
    <property type="molecule type" value="Genomic_DNA"/>
</dbReference>
<evidence type="ECO:0000259" key="7">
    <source>
        <dbReference type="PROSITE" id="PS50893"/>
    </source>
</evidence>
<keyword evidence="9" id="KW-1185">Reference proteome</keyword>
<keyword evidence="1" id="KW-0813">Transport</keyword>
<dbReference type="SUPFAM" id="SSF52540">
    <property type="entry name" value="P-loop containing nucleoside triphosphate hydrolases"/>
    <property type="match status" value="1"/>
</dbReference>
<dbReference type="SMART" id="SM00382">
    <property type="entry name" value="AAA"/>
    <property type="match status" value="1"/>
</dbReference>
<evidence type="ECO:0000256" key="5">
    <source>
        <dbReference type="ARBA" id="ARBA00022967"/>
    </source>
</evidence>
<dbReference type="Proteomes" id="UP001210865">
    <property type="component" value="Chromosome"/>
</dbReference>
<evidence type="ECO:0000256" key="4">
    <source>
        <dbReference type="ARBA" id="ARBA00022840"/>
    </source>
</evidence>
<keyword evidence="6" id="KW-0472">Membrane</keyword>
<organism evidence="8 9">
    <name type="scientific">Sphingomonas abietis</name>
    <dbReference type="NCBI Taxonomy" id="3012344"/>
    <lineage>
        <taxon>Bacteria</taxon>
        <taxon>Pseudomonadati</taxon>
        <taxon>Pseudomonadota</taxon>
        <taxon>Alphaproteobacteria</taxon>
        <taxon>Sphingomonadales</taxon>
        <taxon>Sphingomonadaceae</taxon>
        <taxon>Sphingomonas</taxon>
    </lineage>
</organism>
<gene>
    <name evidence="8" type="primary">ccmA</name>
    <name evidence="8" type="ORF">PBT88_02125</name>
</gene>
<accession>A0ABY7NN61</accession>
<dbReference type="InterPro" id="IPR003439">
    <property type="entry name" value="ABC_transporter-like_ATP-bd"/>
</dbReference>
<dbReference type="NCBIfam" id="TIGR01189">
    <property type="entry name" value="ccmA"/>
    <property type="match status" value="1"/>
</dbReference>
<dbReference type="InterPro" id="IPR003593">
    <property type="entry name" value="AAA+_ATPase"/>
</dbReference>
<keyword evidence="4 8" id="KW-0067">ATP-binding</keyword>
<evidence type="ECO:0000256" key="1">
    <source>
        <dbReference type="ARBA" id="ARBA00022448"/>
    </source>
</evidence>
<dbReference type="GO" id="GO:0005524">
    <property type="term" value="F:ATP binding"/>
    <property type="evidence" value="ECO:0007669"/>
    <property type="project" value="UniProtKB-KW"/>
</dbReference>
<sequence>MIVTLTDIACLRGPRLLFERMSLALDAGEALVVTGPNGVGKSSLLRIVAGLLRPSAGRIERVGQAAWLGEATALDGDRPLIEALRFWARLDGGVPEPAMDKMGIAHLAPVPVRYLSTGQRRRAAIARTIASGASLWVLDEPANGLDTEGVARLAMAIDGHRAKSGAAIVATHLPLPIDGAAKLSLDGLPA</sequence>
<feature type="domain" description="ABC transporter" evidence="7">
    <location>
        <begin position="3"/>
        <end position="185"/>
    </location>
</feature>
<keyword evidence="3" id="KW-0201">Cytochrome c-type biogenesis</keyword>
<proteinExistence type="predicted"/>
<protein>
    <submittedName>
        <fullName evidence="8">Heme ABC exporter ATP-binding protein CcmA</fullName>
    </submittedName>
</protein>
<evidence type="ECO:0000256" key="3">
    <source>
        <dbReference type="ARBA" id="ARBA00022748"/>
    </source>
</evidence>
<dbReference type="InterPro" id="IPR005895">
    <property type="entry name" value="ABC_transptr_haem_export_CcmA"/>
</dbReference>
<dbReference type="Pfam" id="PF00005">
    <property type="entry name" value="ABC_tran"/>
    <property type="match status" value="1"/>
</dbReference>
<evidence type="ECO:0000256" key="2">
    <source>
        <dbReference type="ARBA" id="ARBA00022741"/>
    </source>
</evidence>
<evidence type="ECO:0000313" key="8">
    <source>
        <dbReference type="EMBL" id="WBO22962.1"/>
    </source>
</evidence>
<evidence type="ECO:0000256" key="6">
    <source>
        <dbReference type="ARBA" id="ARBA00023136"/>
    </source>
</evidence>
<reference evidence="8 9" key="1">
    <citation type="submission" date="2022-12" db="EMBL/GenBank/DDBJ databases">
        <title>Sphingomonas abieness sp. nov., an endophytic bacterium isolated from Abies koreana.</title>
        <authorList>
            <person name="Jiang L."/>
            <person name="Lee J."/>
        </authorList>
    </citation>
    <scope>NUCLEOTIDE SEQUENCE [LARGE SCALE GENOMIC DNA]</scope>
    <source>
        <strain evidence="9">PAMB 00755</strain>
    </source>
</reference>